<dbReference type="Pfam" id="PF09335">
    <property type="entry name" value="VTT_dom"/>
    <property type="match status" value="1"/>
</dbReference>
<evidence type="ECO:0000256" key="3">
    <source>
        <dbReference type="ARBA" id="ARBA00022475"/>
    </source>
</evidence>
<gene>
    <name evidence="10" type="ORF">GA0070216_1228</name>
</gene>
<feature type="region of interest" description="Disordered" evidence="8">
    <location>
        <begin position="1"/>
        <end position="32"/>
    </location>
</feature>
<evidence type="ECO:0000259" key="9">
    <source>
        <dbReference type="Pfam" id="PF09335"/>
    </source>
</evidence>
<keyword evidence="4 7" id="KW-0812">Transmembrane</keyword>
<evidence type="ECO:0000256" key="1">
    <source>
        <dbReference type="ARBA" id="ARBA00004651"/>
    </source>
</evidence>
<dbReference type="GO" id="GO:0005886">
    <property type="term" value="C:plasma membrane"/>
    <property type="evidence" value="ECO:0007669"/>
    <property type="project" value="UniProtKB-SubCell"/>
</dbReference>
<name>A0A1C5AQB7_9ACTN</name>
<evidence type="ECO:0000256" key="7">
    <source>
        <dbReference type="RuleBase" id="RU367016"/>
    </source>
</evidence>
<evidence type="ECO:0000256" key="2">
    <source>
        <dbReference type="ARBA" id="ARBA00010792"/>
    </source>
</evidence>
<feature type="transmembrane region" description="Helical" evidence="7">
    <location>
        <begin position="222"/>
        <end position="243"/>
    </location>
</feature>
<feature type="transmembrane region" description="Helical" evidence="7">
    <location>
        <begin position="255"/>
        <end position="276"/>
    </location>
</feature>
<reference evidence="11" key="1">
    <citation type="submission" date="2016-06" db="EMBL/GenBank/DDBJ databases">
        <authorList>
            <person name="Varghese N."/>
            <person name="Submissions Spin"/>
        </authorList>
    </citation>
    <scope>NUCLEOTIDE SEQUENCE [LARGE SCALE GENOMIC DNA]</scope>
    <source>
        <strain evidence="11">DSM 44100</strain>
    </source>
</reference>
<evidence type="ECO:0000256" key="8">
    <source>
        <dbReference type="SAM" id="MobiDB-lite"/>
    </source>
</evidence>
<evidence type="ECO:0000256" key="5">
    <source>
        <dbReference type="ARBA" id="ARBA00022989"/>
    </source>
</evidence>
<sequence>MGPRTQRYADDPRSADPLRAASGERQTASGRRQVALHPATGGTRHAVALSSPVVSVVTTGWSGRRCRGSHREARCLESALTGEVAVVPELLTDVASPLLAYLLLMGLLIADAFVPVIPTQAVMITGGALTVVGGLSLPLTIGVGALGVFVGDLACYLLGRSAPDRRRARHVDPGRARRVAGLVTRGLRRPGPLTILLCRFVPGGRMAACFSAGRSRYPYRLFLCYEALAAVGWASYGALVGHLGGTALTGSAWRLGLVAAAAAAGFGAAGWTMTLLSARAASRETPTDLSASTPPPV</sequence>
<comment type="subcellular location">
    <subcellularLocation>
        <location evidence="1 7">Cell membrane</location>
        <topology evidence="1 7">Multi-pass membrane protein</topology>
    </subcellularLocation>
</comment>
<dbReference type="STRING" id="121616.GA0070216_1228"/>
<proteinExistence type="inferred from homology"/>
<feature type="domain" description="VTT" evidence="9">
    <location>
        <begin position="117"/>
        <end position="242"/>
    </location>
</feature>
<dbReference type="InterPro" id="IPR032816">
    <property type="entry name" value="VTT_dom"/>
</dbReference>
<accession>A0A1C5AQB7</accession>
<keyword evidence="5 7" id="KW-1133">Transmembrane helix</keyword>
<dbReference type="PANTHER" id="PTHR30353:SF0">
    <property type="entry name" value="TRANSMEMBRANE PROTEIN"/>
    <property type="match status" value="1"/>
</dbReference>
<keyword evidence="6 7" id="KW-0472">Membrane</keyword>
<dbReference type="PANTHER" id="PTHR30353">
    <property type="entry name" value="INNER MEMBRANE PROTEIN DEDA-RELATED"/>
    <property type="match status" value="1"/>
</dbReference>
<keyword evidence="11" id="KW-1185">Reference proteome</keyword>
<evidence type="ECO:0000313" key="11">
    <source>
        <dbReference type="Proteomes" id="UP000198797"/>
    </source>
</evidence>
<evidence type="ECO:0000256" key="6">
    <source>
        <dbReference type="ARBA" id="ARBA00023136"/>
    </source>
</evidence>
<protein>
    <submittedName>
        <fullName evidence="10">Membrane protein DedA, SNARE-associated domain</fullName>
    </submittedName>
</protein>
<feature type="transmembrane region" description="Helical" evidence="7">
    <location>
        <begin position="98"/>
        <end position="117"/>
    </location>
</feature>
<comment type="similarity">
    <text evidence="2 7">Belongs to the DedA family.</text>
</comment>
<evidence type="ECO:0000256" key="4">
    <source>
        <dbReference type="ARBA" id="ARBA00022692"/>
    </source>
</evidence>
<dbReference type="EMBL" id="FMCU01000022">
    <property type="protein sequence ID" value="SCF47333.1"/>
    <property type="molecule type" value="Genomic_DNA"/>
</dbReference>
<dbReference type="AlphaFoldDB" id="A0A1C5AQB7"/>
<dbReference type="Proteomes" id="UP000198797">
    <property type="component" value="Unassembled WGS sequence"/>
</dbReference>
<keyword evidence="3 7" id="KW-1003">Cell membrane</keyword>
<feature type="compositionally biased region" description="Basic and acidic residues" evidence="8">
    <location>
        <begin position="7"/>
        <end position="16"/>
    </location>
</feature>
<organism evidence="10 11">
    <name type="scientific">Micromonospora matsumotoense</name>
    <dbReference type="NCBI Taxonomy" id="121616"/>
    <lineage>
        <taxon>Bacteria</taxon>
        <taxon>Bacillati</taxon>
        <taxon>Actinomycetota</taxon>
        <taxon>Actinomycetes</taxon>
        <taxon>Micromonosporales</taxon>
        <taxon>Micromonosporaceae</taxon>
        <taxon>Micromonospora</taxon>
    </lineage>
</organism>
<evidence type="ECO:0000313" key="10">
    <source>
        <dbReference type="EMBL" id="SCF47333.1"/>
    </source>
</evidence>
<feature type="transmembrane region" description="Helical" evidence="7">
    <location>
        <begin position="137"/>
        <end position="159"/>
    </location>
</feature>
<dbReference type="InterPro" id="IPR032818">
    <property type="entry name" value="DedA-like"/>
</dbReference>